<gene>
    <name evidence="2" type="ORF">HYN59_12775</name>
</gene>
<dbReference type="Proteomes" id="UP000244929">
    <property type="component" value="Chromosome"/>
</dbReference>
<dbReference type="OrthoDB" id="7172369at2"/>
<accession>A0A2S1QZY1</accession>
<feature type="domain" description="DUF6438" evidence="1">
    <location>
        <begin position="29"/>
        <end position="136"/>
    </location>
</feature>
<evidence type="ECO:0000259" key="1">
    <source>
        <dbReference type="Pfam" id="PF20033"/>
    </source>
</evidence>
<dbReference type="PROSITE" id="PS51257">
    <property type="entry name" value="PROKAR_LIPOPROTEIN"/>
    <property type="match status" value="1"/>
</dbReference>
<reference evidence="2 3" key="1">
    <citation type="submission" date="2018-04" db="EMBL/GenBank/DDBJ databases">
        <title>Genome sequencing of Flavobacterium sp. HYN0059.</title>
        <authorList>
            <person name="Yi H."/>
            <person name="Baek C."/>
        </authorList>
    </citation>
    <scope>NUCLEOTIDE SEQUENCE [LARGE SCALE GENOMIC DNA]</scope>
    <source>
        <strain evidence="2 3">HYN0059</strain>
    </source>
</reference>
<dbReference type="AlphaFoldDB" id="A0A2S1QZY1"/>
<evidence type="ECO:0000313" key="3">
    <source>
        <dbReference type="Proteomes" id="UP000244929"/>
    </source>
</evidence>
<evidence type="ECO:0000313" key="2">
    <source>
        <dbReference type="EMBL" id="AWH85925.1"/>
    </source>
</evidence>
<proteinExistence type="predicted"/>
<dbReference type="EMBL" id="CP029186">
    <property type="protein sequence ID" value="AWH85925.1"/>
    <property type="molecule type" value="Genomic_DNA"/>
</dbReference>
<name>A0A2S1QZY1_9FLAO</name>
<organism evidence="2 3">
    <name type="scientific">Flavobacterium album</name>
    <dbReference type="NCBI Taxonomy" id="2175091"/>
    <lineage>
        <taxon>Bacteria</taxon>
        <taxon>Pseudomonadati</taxon>
        <taxon>Bacteroidota</taxon>
        <taxon>Flavobacteriia</taxon>
        <taxon>Flavobacteriales</taxon>
        <taxon>Flavobacteriaceae</taxon>
        <taxon>Flavobacterium</taxon>
    </lineage>
</organism>
<protein>
    <recommendedName>
        <fullName evidence="1">DUF6438 domain-containing protein</fullName>
    </recommendedName>
</protein>
<dbReference type="Pfam" id="PF20033">
    <property type="entry name" value="DUF6438"/>
    <property type="match status" value="1"/>
</dbReference>
<dbReference type="RefSeq" id="WP_108778627.1">
    <property type="nucleotide sequence ID" value="NZ_CP029186.1"/>
</dbReference>
<dbReference type="KEGG" id="falb:HYN59_12775"/>
<dbReference type="InterPro" id="IPR045497">
    <property type="entry name" value="DUF6438"/>
</dbReference>
<keyword evidence="3" id="KW-1185">Reference proteome</keyword>
<sequence length="179" mass="19953">MSSKFYLLIFSVLLLSGCKDTARHNAITKIVLARGGCYGTCPVEVITIDSSLTCYYEGVHNTGYEGLYTAKISRGLWDSINIKFEKIRFRELDSSYIGSVDDEATALKIFHDNKMKYIRSQSSMLPEGLEAVVSFIGKTPEKVKLEPTTSMNGFDFNILSSLYGPVEIPGRLQEQNGLK</sequence>